<proteinExistence type="predicted"/>
<evidence type="ECO:0000313" key="3">
    <source>
        <dbReference type="Proteomes" id="UP000799771"/>
    </source>
</evidence>
<protein>
    <submittedName>
        <fullName evidence="2">Uncharacterized protein</fullName>
    </submittedName>
</protein>
<evidence type="ECO:0000313" key="2">
    <source>
        <dbReference type="EMBL" id="KAF2130950.1"/>
    </source>
</evidence>
<feature type="compositionally biased region" description="Polar residues" evidence="1">
    <location>
        <begin position="145"/>
        <end position="157"/>
    </location>
</feature>
<dbReference type="EMBL" id="ML977503">
    <property type="protein sequence ID" value="KAF2130950.1"/>
    <property type="molecule type" value="Genomic_DNA"/>
</dbReference>
<feature type="compositionally biased region" description="Low complexity" evidence="1">
    <location>
        <begin position="158"/>
        <end position="169"/>
    </location>
</feature>
<dbReference type="GeneID" id="54407026"/>
<organism evidence="2 3">
    <name type="scientific">Dothidotthia symphoricarpi CBS 119687</name>
    <dbReference type="NCBI Taxonomy" id="1392245"/>
    <lineage>
        <taxon>Eukaryota</taxon>
        <taxon>Fungi</taxon>
        <taxon>Dikarya</taxon>
        <taxon>Ascomycota</taxon>
        <taxon>Pezizomycotina</taxon>
        <taxon>Dothideomycetes</taxon>
        <taxon>Pleosporomycetidae</taxon>
        <taxon>Pleosporales</taxon>
        <taxon>Dothidotthiaceae</taxon>
        <taxon>Dothidotthia</taxon>
    </lineage>
</organism>
<dbReference type="RefSeq" id="XP_033525337.1">
    <property type="nucleotide sequence ID" value="XM_033666594.1"/>
</dbReference>
<feature type="compositionally biased region" description="Basic and acidic residues" evidence="1">
    <location>
        <begin position="13"/>
        <end position="34"/>
    </location>
</feature>
<name>A0A6A6AGM2_9PLEO</name>
<evidence type="ECO:0000256" key="1">
    <source>
        <dbReference type="SAM" id="MobiDB-lite"/>
    </source>
</evidence>
<feature type="region of interest" description="Disordered" evidence="1">
    <location>
        <begin position="135"/>
        <end position="231"/>
    </location>
</feature>
<feature type="compositionally biased region" description="Polar residues" evidence="1">
    <location>
        <begin position="203"/>
        <end position="214"/>
    </location>
</feature>
<reference evidence="2" key="1">
    <citation type="journal article" date="2020" name="Stud. Mycol.">
        <title>101 Dothideomycetes genomes: a test case for predicting lifestyles and emergence of pathogens.</title>
        <authorList>
            <person name="Haridas S."/>
            <person name="Albert R."/>
            <person name="Binder M."/>
            <person name="Bloem J."/>
            <person name="Labutti K."/>
            <person name="Salamov A."/>
            <person name="Andreopoulos B."/>
            <person name="Baker S."/>
            <person name="Barry K."/>
            <person name="Bills G."/>
            <person name="Bluhm B."/>
            <person name="Cannon C."/>
            <person name="Castanera R."/>
            <person name="Culley D."/>
            <person name="Daum C."/>
            <person name="Ezra D."/>
            <person name="Gonzalez J."/>
            <person name="Henrissat B."/>
            <person name="Kuo A."/>
            <person name="Liang C."/>
            <person name="Lipzen A."/>
            <person name="Lutzoni F."/>
            <person name="Magnuson J."/>
            <person name="Mondo S."/>
            <person name="Nolan M."/>
            <person name="Ohm R."/>
            <person name="Pangilinan J."/>
            <person name="Park H.-J."/>
            <person name="Ramirez L."/>
            <person name="Alfaro M."/>
            <person name="Sun H."/>
            <person name="Tritt A."/>
            <person name="Yoshinaga Y."/>
            <person name="Zwiers L.-H."/>
            <person name="Turgeon B."/>
            <person name="Goodwin S."/>
            <person name="Spatafora J."/>
            <person name="Crous P."/>
            <person name="Grigoriev I."/>
        </authorList>
    </citation>
    <scope>NUCLEOTIDE SEQUENCE</scope>
    <source>
        <strain evidence="2">CBS 119687</strain>
    </source>
</reference>
<feature type="compositionally biased region" description="Low complexity" evidence="1">
    <location>
        <begin position="135"/>
        <end position="144"/>
    </location>
</feature>
<keyword evidence="3" id="KW-1185">Reference proteome</keyword>
<dbReference type="AlphaFoldDB" id="A0A6A6AGM2"/>
<feature type="region of interest" description="Disordered" evidence="1">
    <location>
        <begin position="1"/>
        <end position="41"/>
    </location>
</feature>
<accession>A0A6A6AGM2</accession>
<gene>
    <name evidence="2" type="ORF">P153DRAFT_355752</name>
</gene>
<feature type="compositionally biased region" description="Basic residues" evidence="1">
    <location>
        <begin position="172"/>
        <end position="189"/>
    </location>
</feature>
<dbReference type="Proteomes" id="UP000799771">
    <property type="component" value="Unassembled WGS sequence"/>
</dbReference>
<sequence length="258" mass="28506">MPSPPVHPYLRPRSSERKVPPKTPKGELANDRLGVESGDEGVDTFSRPEWHVWGEDDPPVVSISRQSLQSGFGSLEVSVMEVLGSSNAFPSLARMCRASRRAPVSSALCMTSSYVTPSLLVLSRLILFRRITAVHSPPTTSPHTLTNPFPYQLQPSPTTAQTNKKQQTAGNHRPKTNRKKNSPPNHRPHPPPSQSRHAFHPLQPQQDSSNTRAKQITAYRGGTGAAEQSRVEQISQELSAWSFVESHTNTQTKLEIKT</sequence>